<evidence type="ECO:0000313" key="1">
    <source>
        <dbReference type="Proteomes" id="UP000035681"/>
    </source>
</evidence>
<dbReference type="Proteomes" id="UP000035681">
    <property type="component" value="Unplaced"/>
</dbReference>
<dbReference type="WBParaSite" id="TCONS_00006717.p1">
    <property type="protein sequence ID" value="TCONS_00006717.p1"/>
    <property type="gene ID" value="XLOC_004838"/>
</dbReference>
<sequence length="191" mass="21480">MSATITMIISPSVTNLHQASSLSINNSPSFKTPRKSGISRGINKKKSVSRRLVFNAATTSTDTDIFLDNLLSDIYSKYNKKYNYDFVEDYPMKNCIFKEYPTTSEVPSFYSTNKCRRSLSPEVIENLCPTMTSSTKISKDIKGGSKQMRLTDYLLAKRKTSRNCDSMKLSRTPLKTRPFGVGNSTNITMTC</sequence>
<dbReference type="Gene3D" id="4.10.365.10">
    <property type="entry name" value="p27"/>
    <property type="match status" value="1"/>
</dbReference>
<accession>A0A0K0ECC5</accession>
<keyword evidence="1" id="KW-1185">Reference proteome</keyword>
<dbReference type="InterPro" id="IPR044898">
    <property type="entry name" value="CDI_dom_sf"/>
</dbReference>
<organism evidence="2">
    <name type="scientific">Strongyloides stercoralis</name>
    <name type="common">Threadworm</name>
    <dbReference type="NCBI Taxonomy" id="6248"/>
    <lineage>
        <taxon>Eukaryota</taxon>
        <taxon>Metazoa</taxon>
        <taxon>Ecdysozoa</taxon>
        <taxon>Nematoda</taxon>
        <taxon>Chromadorea</taxon>
        <taxon>Rhabditida</taxon>
        <taxon>Tylenchina</taxon>
        <taxon>Panagrolaimomorpha</taxon>
        <taxon>Strongyloidoidea</taxon>
        <taxon>Strongyloididae</taxon>
        <taxon>Strongyloides</taxon>
    </lineage>
</organism>
<name>A0A0K0ECC5_STRER</name>
<dbReference type="AlphaFoldDB" id="A0A0K0ECC5"/>
<reference evidence="2" key="1">
    <citation type="submission" date="2015-08" db="UniProtKB">
        <authorList>
            <consortium name="WormBaseParasite"/>
        </authorList>
    </citation>
    <scope>IDENTIFICATION</scope>
</reference>
<evidence type="ECO:0000313" key="3">
    <source>
        <dbReference type="WBParaSite" id="TCONS_00006717.p1"/>
    </source>
</evidence>
<proteinExistence type="predicted"/>
<dbReference type="WBParaSite" id="SSTP_0000714200.1">
    <property type="protein sequence ID" value="SSTP_0000714200.1"/>
    <property type="gene ID" value="SSTP_0000714200"/>
</dbReference>
<protein>
    <submittedName>
        <fullName evidence="3">CDI domain-containing protein</fullName>
    </submittedName>
    <submittedName>
        <fullName evidence="2">Ovule protein</fullName>
    </submittedName>
</protein>
<evidence type="ECO:0000313" key="2">
    <source>
        <dbReference type="WBParaSite" id="SSTP_0000714200.1"/>
    </source>
</evidence>